<dbReference type="RefSeq" id="XP_040631196.1">
    <property type="nucleotide sequence ID" value="XM_040776815.1"/>
</dbReference>
<evidence type="ECO:0000256" key="4">
    <source>
        <dbReference type="ARBA" id="ARBA00038314"/>
    </source>
</evidence>
<dbReference type="STRING" id="1858805.M5GD68"/>
<keyword evidence="2" id="KW-0808">Transferase</keyword>
<feature type="region of interest" description="Disordered" evidence="5">
    <location>
        <begin position="1"/>
        <end position="21"/>
    </location>
</feature>
<accession>M5GD68</accession>
<evidence type="ECO:0008006" key="8">
    <source>
        <dbReference type="Google" id="ProtNLM"/>
    </source>
</evidence>
<keyword evidence="3" id="KW-0949">S-adenosyl-L-methionine</keyword>
<dbReference type="InterPro" id="IPR029063">
    <property type="entry name" value="SAM-dependent_MTases_sf"/>
</dbReference>
<dbReference type="GeneID" id="63691877"/>
<evidence type="ECO:0000313" key="7">
    <source>
        <dbReference type="Proteomes" id="UP000030653"/>
    </source>
</evidence>
<keyword evidence="7" id="KW-1185">Reference proteome</keyword>
<name>M5GD68_DACPD</name>
<organism evidence="6 7">
    <name type="scientific">Dacryopinax primogenitus (strain DJM 731)</name>
    <name type="common">Brown rot fungus</name>
    <dbReference type="NCBI Taxonomy" id="1858805"/>
    <lineage>
        <taxon>Eukaryota</taxon>
        <taxon>Fungi</taxon>
        <taxon>Dikarya</taxon>
        <taxon>Basidiomycota</taxon>
        <taxon>Agaricomycotina</taxon>
        <taxon>Dacrymycetes</taxon>
        <taxon>Dacrymycetales</taxon>
        <taxon>Dacrymycetaceae</taxon>
        <taxon>Dacryopinax</taxon>
    </lineage>
</organism>
<protein>
    <recommendedName>
        <fullName evidence="8">Methyltransferase domain-containing protein</fullName>
    </recommendedName>
</protein>
<comment type="pathway">
    <text evidence="1">Secondary metabolite biosynthesis.</text>
</comment>
<evidence type="ECO:0000313" key="6">
    <source>
        <dbReference type="EMBL" id="EJU04302.1"/>
    </source>
</evidence>
<sequence>MPTDPKITLELPEPPVPAPPLDRSLWKPTQEELDFLHKAIAKDDAVLKQRVFTVQEKCYQDYPYPCLRAFHFVSLMMQQNAIYPEVLETGKEGHAYLLDLGCMMGTDLRKLIRDGYPPHMLIGCDLRDTYIKAGYELYGDAATCPIKFITGDMFSIVPSAVPLRTAPIDISKVTELNDLKRQLTYIYAGALFHLFDESTQKAIALRLASLWRRVPGGIIFGRHTGAKQEGILADHMGRSRYAHSPQSWEKMWKDVMELLEGEGAGNKIRVKAEIRPGPGGIPRENVLMMYWSVERVQVNDV</sequence>
<dbReference type="PANTHER" id="PTHR35897">
    <property type="entry name" value="METHYLTRANSFERASE AUSD"/>
    <property type="match status" value="1"/>
</dbReference>
<dbReference type="Proteomes" id="UP000030653">
    <property type="component" value="Unassembled WGS sequence"/>
</dbReference>
<dbReference type="EMBL" id="JH795858">
    <property type="protein sequence ID" value="EJU04302.1"/>
    <property type="molecule type" value="Genomic_DNA"/>
</dbReference>
<dbReference type="GO" id="GO:0016740">
    <property type="term" value="F:transferase activity"/>
    <property type="evidence" value="ECO:0007669"/>
    <property type="project" value="UniProtKB-KW"/>
</dbReference>
<dbReference type="HOGENOM" id="CLU_051542_1_0_1"/>
<evidence type="ECO:0000256" key="3">
    <source>
        <dbReference type="ARBA" id="ARBA00022691"/>
    </source>
</evidence>
<evidence type="ECO:0000256" key="2">
    <source>
        <dbReference type="ARBA" id="ARBA00022679"/>
    </source>
</evidence>
<comment type="similarity">
    <text evidence="4">Belongs to the class I-like SAM-binding methyltransferase superfamily.</text>
</comment>
<dbReference type="InterPro" id="IPR051654">
    <property type="entry name" value="Meroterpenoid_MTases"/>
</dbReference>
<dbReference type="OMA" id="KIRDEAW"/>
<gene>
    <name evidence="6" type="ORF">DACRYDRAFT_87535</name>
</gene>
<dbReference type="SUPFAM" id="SSF53335">
    <property type="entry name" value="S-adenosyl-L-methionine-dependent methyltransferases"/>
    <property type="match status" value="1"/>
</dbReference>
<dbReference type="Gene3D" id="3.40.50.150">
    <property type="entry name" value="Vaccinia Virus protein VP39"/>
    <property type="match status" value="1"/>
</dbReference>
<evidence type="ECO:0000256" key="1">
    <source>
        <dbReference type="ARBA" id="ARBA00005179"/>
    </source>
</evidence>
<proteinExistence type="inferred from homology"/>
<dbReference type="PANTHER" id="PTHR35897:SF1">
    <property type="entry name" value="METHYLTRANSFERASE AUSD"/>
    <property type="match status" value="1"/>
</dbReference>
<reference evidence="6 7" key="1">
    <citation type="journal article" date="2012" name="Science">
        <title>The Paleozoic origin of enzymatic lignin decomposition reconstructed from 31 fungal genomes.</title>
        <authorList>
            <person name="Floudas D."/>
            <person name="Binder M."/>
            <person name="Riley R."/>
            <person name="Barry K."/>
            <person name="Blanchette R.A."/>
            <person name="Henrissat B."/>
            <person name="Martinez A.T."/>
            <person name="Otillar R."/>
            <person name="Spatafora J.W."/>
            <person name="Yadav J.S."/>
            <person name="Aerts A."/>
            <person name="Benoit I."/>
            <person name="Boyd A."/>
            <person name="Carlson A."/>
            <person name="Copeland A."/>
            <person name="Coutinho P.M."/>
            <person name="de Vries R.P."/>
            <person name="Ferreira P."/>
            <person name="Findley K."/>
            <person name="Foster B."/>
            <person name="Gaskell J."/>
            <person name="Glotzer D."/>
            <person name="Gorecki P."/>
            <person name="Heitman J."/>
            <person name="Hesse C."/>
            <person name="Hori C."/>
            <person name="Igarashi K."/>
            <person name="Jurgens J.A."/>
            <person name="Kallen N."/>
            <person name="Kersten P."/>
            <person name="Kohler A."/>
            <person name="Kuees U."/>
            <person name="Kumar T.K.A."/>
            <person name="Kuo A."/>
            <person name="LaButti K."/>
            <person name="Larrondo L.F."/>
            <person name="Lindquist E."/>
            <person name="Ling A."/>
            <person name="Lombard V."/>
            <person name="Lucas S."/>
            <person name="Lundell T."/>
            <person name="Martin R."/>
            <person name="McLaughlin D.J."/>
            <person name="Morgenstern I."/>
            <person name="Morin E."/>
            <person name="Murat C."/>
            <person name="Nagy L.G."/>
            <person name="Nolan M."/>
            <person name="Ohm R.A."/>
            <person name="Patyshakuliyeva A."/>
            <person name="Rokas A."/>
            <person name="Ruiz-Duenas F.J."/>
            <person name="Sabat G."/>
            <person name="Salamov A."/>
            <person name="Samejima M."/>
            <person name="Schmutz J."/>
            <person name="Slot J.C."/>
            <person name="St John F."/>
            <person name="Stenlid J."/>
            <person name="Sun H."/>
            <person name="Sun S."/>
            <person name="Syed K."/>
            <person name="Tsang A."/>
            <person name="Wiebenga A."/>
            <person name="Young D."/>
            <person name="Pisabarro A."/>
            <person name="Eastwood D.C."/>
            <person name="Martin F."/>
            <person name="Cullen D."/>
            <person name="Grigoriev I.V."/>
            <person name="Hibbett D.S."/>
        </authorList>
    </citation>
    <scope>NUCLEOTIDE SEQUENCE [LARGE SCALE GENOMIC DNA]</scope>
    <source>
        <strain evidence="6 7">DJM-731 SS1</strain>
    </source>
</reference>
<dbReference type="OrthoDB" id="2094832at2759"/>
<dbReference type="AlphaFoldDB" id="M5GD68"/>
<evidence type="ECO:0000256" key="5">
    <source>
        <dbReference type="SAM" id="MobiDB-lite"/>
    </source>
</evidence>